<dbReference type="Pfam" id="PF00101">
    <property type="entry name" value="RuBisCO_small"/>
    <property type="match status" value="1"/>
</dbReference>
<keyword evidence="7 8" id="KW-0120">Carbon dioxide fixation</keyword>
<evidence type="ECO:0000256" key="9">
    <source>
        <dbReference type="RuleBase" id="RU003627"/>
    </source>
</evidence>
<keyword evidence="6 8" id="KW-0601">Photorespiration</keyword>
<dbReference type="HAMAP" id="MF_00859">
    <property type="entry name" value="RuBisCO_S_bact"/>
    <property type="match status" value="1"/>
</dbReference>
<gene>
    <name evidence="11" type="primary">RBCS_0</name>
    <name evidence="8" type="synonym">RBCS</name>
    <name evidence="11" type="ORF">Zm00014a_042790</name>
</gene>
<comment type="similarity">
    <text evidence="8 9">Belongs to the RuBisCO small chain family.</text>
</comment>
<dbReference type="InterPro" id="IPR000894">
    <property type="entry name" value="RuBisCO_ssu_dom"/>
</dbReference>
<dbReference type="Gene3D" id="3.30.190.10">
    <property type="entry name" value="Ribulose bisphosphate carboxylase, small subunit"/>
    <property type="match status" value="1"/>
</dbReference>
<dbReference type="PANTHER" id="PTHR31262:SF10">
    <property type="entry name" value="RIBULOSE BISPHOSPHATE CARBOXYLASE SMALL SUBUNIT 1A, CHLOROPLASTIC-RELATED"/>
    <property type="match status" value="1"/>
</dbReference>
<name>A0A3L6F452_MAIZE</name>
<reference evidence="11" key="1">
    <citation type="journal article" date="2018" name="Nat. Genet.">
        <title>Extensive intraspecific gene order and gene structural variations between Mo17 and other maize genomes.</title>
        <authorList>
            <person name="Sun S."/>
            <person name="Zhou Y."/>
            <person name="Chen J."/>
            <person name="Shi J."/>
            <person name="Zhao H."/>
            <person name="Zhao H."/>
            <person name="Song W."/>
            <person name="Zhang M."/>
            <person name="Cui Y."/>
            <person name="Dong X."/>
            <person name="Liu H."/>
            <person name="Ma X."/>
            <person name="Jiao Y."/>
            <person name="Wang B."/>
            <person name="Wei X."/>
            <person name="Stein J.C."/>
            <person name="Glaubitz J.C."/>
            <person name="Lu F."/>
            <person name="Yu G."/>
            <person name="Liang C."/>
            <person name="Fengler K."/>
            <person name="Li B."/>
            <person name="Rafalski A."/>
            <person name="Schnable P.S."/>
            <person name="Ware D.H."/>
            <person name="Buckler E.S."/>
            <person name="Lai J."/>
        </authorList>
    </citation>
    <scope>NUCLEOTIDE SEQUENCE [LARGE SCALE GENOMIC DNA]</scope>
    <source>
        <tissue evidence="11">Seedling</tissue>
    </source>
</reference>
<keyword evidence="2 8" id="KW-0602">Photosynthesis</keyword>
<dbReference type="GO" id="GO:0016984">
    <property type="term" value="F:ribulose-bisphosphate carboxylase activity"/>
    <property type="evidence" value="ECO:0007669"/>
    <property type="project" value="UniProtKB-UniRule"/>
</dbReference>
<protein>
    <recommendedName>
        <fullName evidence="8">Ribulose bisphosphate carboxylase small subunit, chloroplastic</fullName>
        <shortName evidence="8">RuBisCO small subunit</shortName>
    </recommendedName>
</protein>
<evidence type="ECO:0000256" key="1">
    <source>
        <dbReference type="ARBA" id="ARBA00022528"/>
    </source>
</evidence>
<comment type="miscellaneous">
    <text evidence="8">The basic functional RuBisCO is composed of a large chain homodimer in a 'head-to-tail' conformation. In form I RuBisCO this homodimer is arranged in a barrel-like tetramer with the small subunits forming a tetrameric 'cap' on each end of the 'barrel'.</text>
</comment>
<dbReference type="CDD" id="cd03527">
    <property type="entry name" value="RuBisCO_small"/>
    <property type="match status" value="1"/>
</dbReference>
<comment type="subcellular location">
    <subcellularLocation>
        <location evidence="8">Plastid</location>
        <location evidence="8">Chloroplast</location>
    </subcellularLocation>
</comment>
<dbReference type="FunFam" id="3.30.190.10:FF:000001">
    <property type="entry name" value="Ribulose bisphosphate carboxylase small chain, chloroplastic"/>
    <property type="match status" value="1"/>
</dbReference>
<dbReference type="SUPFAM" id="SSF55239">
    <property type="entry name" value="RuBisCO, small subunit"/>
    <property type="match status" value="1"/>
</dbReference>
<dbReference type="EMBL" id="NCVQ01000005">
    <property type="protein sequence ID" value="PWZ27829.1"/>
    <property type="molecule type" value="Genomic_DNA"/>
</dbReference>
<dbReference type="AlphaFoldDB" id="A0A3L6F452"/>
<organism evidence="11">
    <name type="scientific">Zea mays</name>
    <name type="common">Maize</name>
    <dbReference type="NCBI Taxonomy" id="4577"/>
    <lineage>
        <taxon>Eukaryota</taxon>
        <taxon>Viridiplantae</taxon>
        <taxon>Streptophyta</taxon>
        <taxon>Embryophyta</taxon>
        <taxon>Tracheophyta</taxon>
        <taxon>Spermatophyta</taxon>
        <taxon>Magnoliopsida</taxon>
        <taxon>Liliopsida</taxon>
        <taxon>Poales</taxon>
        <taxon>Poaceae</taxon>
        <taxon>PACMAD clade</taxon>
        <taxon>Panicoideae</taxon>
        <taxon>Andropogonodae</taxon>
        <taxon>Andropogoneae</taxon>
        <taxon>Tripsacinae</taxon>
        <taxon>Zea</taxon>
    </lineage>
</organism>
<keyword evidence="4 8" id="KW-0934">Plastid</keyword>
<dbReference type="GO" id="GO:0019253">
    <property type="term" value="P:reductive pentose-phosphate cycle"/>
    <property type="evidence" value="ECO:0007669"/>
    <property type="project" value="UniProtKB-UniRule"/>
</dbReference>
<dbReference type="Proteomes" id="UP000251960">
    <property type="component" value="Chromosome 4"/>
</dbReference>
<dbReference type="InterPro" id="IPR036385">
    <property type="entry name" value="RuBisCO_ssu_sf"/>
</dbReference>
<evidence type="ECO:0000256" key="3">
    <source>
        <dbReference type="ARBA" id="ARBA00022567"/>
    </source>
</evidence>
<keyword evidence="1 8" id="KW-0150">Chloroplast</keyword>
<keyword evidence="3 8" id="KW-0113">Calvin cycle</keyword>
<proteinExistence type="inferred from homology"/>
<comment type="subunit">
    <text evidence="8 9">Heterohexadecamer of 8 large and 8 small subunits.</text>
</comment>
<comment type="function">
    <text evidence="8 9">RuBisCO catalyzes two reactions: the carboxylation of D-ribulose 1,5-bisphosphate, the primary event in carbon dioxide fixation, as well as the oxidative fragmentation of the pentose substrate. Both reactions occur simultaneously and in competition at the same active site. Although the small subunit is not catalytic it is essential for maximal activity.</text>
</comment>
<accession>A0A3L6F452</accession>
<evidence type="ECO:0000256" key="8">
    <source>
        <dbReference type="HAMAP-Rule" id="MF_00860"/>
    </source>
</evidence>
<evidence type="ECO:0000256" key="6">
    <source>
        <dbReference type="ARBA" id="ARBA00023238"/>
    </source>
</evidence>
<evidence type="ECO:0000313" key="11">
    <source>
        <dbReference type="EMBL" id="PWZ27829.1"/>
    </source>
</evidence>
<comment type="caution">
    <text evidence="11">The sequence shown here is derived from an EMBL/GenBank/DDBJ whole genome shotgun (WGS) entry which is preliminary data.</text>
</comment>
<dbReference type="PRINTS" id="PR00152">
    <property type="entry name" value="RUBISCOSMALL"/>
</dbReference>
<dbReference type="GO" id="GO:0009507">
    <property type="term" value="C:chloroplast"/>
    <property type="evidence" value="ECO:0007669"/>
    <property type="project" value="UniProtKB-SubCell"/>
</dbReference>
<dbReference type="SMART" id="SM00961">
    <property type="entry name" value="RuBisCO_small"/>
    <property type="match status" value="1"/>
</dbReference>
<dbReference type="Pfam" id="PF12338">
    <property type="entry name" value="RbcS"/>
    <property type="match status" value="1"/>
</dbReference>
<keyword evidence="5" id="KW-0809">Transit peptide</keyword>
<evidence type="ECO:0000259" key="10">
    <source>
        <dbReference type="SMART" id="SM00961"/>
    </source>
</evidence>
<evidence type="ECO:0000256" key="4">
    <source>
        <dbReference type="ARBA" id="ARBA00022640"/>
    </source>
</evidence>
<dbReference type="InterPro" id="IPR024681">
    <property type="entry name" value="RuBisCO_ssu"/>
</dbReference>
<sequence>MAPTVMMASSATAVAPFQGLKSTASLPIARRSSRSLGNVSNGGRIRCMQVWPAYGNKKFETLSYLPPLSTDDLLKQVDYLLRNGWIPCLEFSKVGFVYRENSTSPCYYDGRYWTMWKLPMFGCNDATQVYKELQEAIKSYPDAFHRVIGFDNIKQTQCVSFIAYKPPGSD</sequence>
<feature type="domain" description="Ribulose bisphosphate carboxylase small subunit" evidence="10">
    <location>
        <begin position="58"/>
        <end position="166"/>
    </location>
</feature>
<evidence type="ECO:0000256" key="5">
    <source>
        <dbReference type="ARBA" id="ARBA00022946"/>
    </source>
</evidence>
<dbReference type="GO" id="GO:0009853">
    <property type="term" value="P:photorespiration"/>
    <property type="evidence" value="ECO:0007669"/>
    <property type="project" value="UniProtKB-UniRule"/>
</dbReference>
<dbReference type="PANTHER" id="PTHR31262">
    <property type="entry name" value="RIBULOSE BISPHOSPHATE CARBOXYLASE SMALL CHAIN 1, CHLOROPLASTIC"/>
    <property type="match status" value="1"/>
</dbReference>
<dbReference type="ExpressionAtlas" id="A0A3L6F452">
    <property type="expression patterns" value="baseline and differential"/>
</dbReference>
<evidence type="ECO:0000256" key="2">
    <source>
        <dbReference type="ARBA" id="ARBA00022531"/>
    </source>
</evidence>
<dbReference type="InterPro" id="IPR024680">
    <property type="entry name" value="RuBisCO_ssu_N"/>
</dbReference>
<evidence type="ECO:0000256" key="7">
    <source>
        <dbReference type="ARBA" id="ARBA00023300"/>
    </source>
</evidence>